<protein>
    <submittedName>
        <fullName evidence="8">Response regulator</fullName>
    </submittedName>
</protein>
<sequence>MAKIFWVEDQLHWVNKFKAILENADFADGATSNEVAVYRFVETARQAINHHTSTPDIIILDANMNGNDDAGICLSHLIAKKWRDIPVIYLSEHSGTHIEEKAFELSQAQDFIAKHQQNVEQVVCWRIKALIRQAKLNAPNNLSISHPDNIIQSGQLLIDLTSWNVYWHGIKLMNPANSQRPLTPIPRKILRQLVNASPHPLTTDQMAEKLDLEKLTYANYRQHIKTLRHAFEQAARQASQSSFLTLCKNGRGIVTFGDEGAYCWKK</sequence>
<dbReference type="RefSeq" id="WP_353897764.1">
    <property type="nucleotide sequence ID" value="NZ_JBEVCJ010000038.1"/>
</dbReference>
<dbReference type="InterPro" id="IPR039420">
    <property type="entry name" value="WalR-like"/>
</dbReference>
<evidence type="ECO:0000256" key="5">
    <source>
        <dbReference type="ARBA" id="ARBA00023163"/>
    </source>
</evidence>
<organism evidence="8 9">
    <name type="scientific">Aliikangiella maris</name>
    <dbReference type="NCBI Taxonomy" id="3162458"/>
    <lineage>
        <taxon>Bacteria</taxon>
        <taxon>Pseudomonadati</taxon>
        <taxon>Pseudomonadota</taxon>
        <taxon>Gammaproteobacteria</taxon>
        <taxon>Oceanospirillales</taxon>
        <taxon>Pleioneaceae</taxon>
        <taxon>Aliikangiella</taxon>
    </lineage>
</organism>
<evidence type="ECO:0000256" key="3">
    <source>
        <dbReference type="ARBA" id="ARBA00023015"/>
    </source>
</evidence>
<accession>A0ABV2C084</accession>
<evidence type="ECO:0000313" key="9">
    <source>
        <dbReference type="Proteomes" id="UP001548189"/>
    </source>
</evidence>
<keyword evidence="4" id="KW-0238">DNA-binding</keyword>
<dbReference type="SUPFAM" id="SSF52172">
    <property type="entry name" value="CheY-like"/>
    <property type="match status" value="1"/>
</dbReference>
<evidence type="ECO:0000256" key="4">
    <source>
        <dbReference type="ARBA" id="ARBA00023125"/>
    </source>
</evidence>
<proteinExistence type="predicted"/>
<keyword evidence="1 6" id="KW-0597">Phosphoprotein</keyword>
<comment type="caution">
    <text evidence="8">The sequence shown here is derived from an EMBL/GenBank/DDBJ whole genome shotgun (WGS) entry which is preliminary data.</text>
</comment>
<evidence type="ECO:0000259" key="7">
    <source>
        <dbReference type="PROSITE" id="PS50110"/>
    </source>
</evidence>
<reference evidence="8 9" key="1">
    <citation type="submission" date="2024-06" db="EMBL/GenBank/DDBJ databases">
        <authorList>
            <person name="Li F."/>
        </authorList>
    </citation>
    <scope>NUCLEOTIDE SEQUENCE [LARGE SCALE GENOMIC DNA]</scope>
    <source>
        <strain evidence="8 9">GXAS 311</strain>
    </source>
</reference>
<keyword evidence="3" id="KW-0805">Transcription regulation</keyword>
<dbReference type="InterPro" id="IPR001789">
    <property type="entry name" value="Sig_transdc_resp-reg_receiver"/>
</dbReference>
<gene>
    <name evidence="8" type="ORF">ABVT43_18705</name>
</gene>
<evidence type="ECO:0000256" key="6">
    <source>
        <dbReference type="PROSITE-ProRule" id="PRU00169"/>
    </source>
</evidence>
<keyword evidence="9" id="KW-1185">Reference proteome</keyword>
<dbReference type="Gene3D" id="1.10.10.10">
    <property type="entry name" value="Winged helix-like DNA-binding domain superfamily/Winged helix DNA-binding domain"/>
    <property type="match status" value="1"/>
</dbReference>
<dbReference type="CDD" id="cd00156">
    <property type="entry name" value="REC"/>
    <property type="match status" value="1"/>
</dbReference>
<dbReference type="PROSITE" id="PS50110">
    <property type="entry name" value="RESPONSE_REGULATORY"/>
    <property type="match status" value="1"/>
</dbReference>
<evidence type="ECO:0000256" key="2">
    <source>
        <dbReference type="ARBA" id="ARBA00023012"/>
    </source>
</evidence>
<evidence type="ECO:0000313" key="8">
    <source>
        <dbReference type="EMBL" id="MET1257182.1"/>
    </source>
</evidence>
<dbReference type="PANTHER" id="PTHR48111:SF1">
    <property type="entry name" value="TWO-COMPONENT RESPONSE REGULATOR ORR33"/>
    <property type="match status" value="1"/>
</dbReference>
<keyword evidence="5" id="KW-0804">Transcription</keyword>
<dbReference type="PANTHER" id="PTHR48111">
    <property type="entry name" value="REGULATOR OF RPOS"/>
    <property type="match status" value="1"/>
</dbReference>
<dbReference type="InterPro" id="IPR036388">
    <property type="entry name" value="WH-like_DNA-bd_sf"/>
</dbReference>
<evidence type="ECO:0000256" key="1">
    <source>
        <dbReference type="ARBA" id="ARBA00022553"/>
    </source>
</evidence>
<feature type="modified residue" description="4-aspartylphosphate" evidence="6">
    <location>
        <position position="61"/>
    </location>
</feature>
<keyword evidence="2" id="KW-0902">Two-component regulatory system</keyword>
<dbReference type="Pfam" id="PF00072">
    <property type="entry name" value="Response_reg"/>
    <property type="match status" value="1"/>
</dbReference>
<feature type="domain" description="Response regulatory" evidence="7">
    <location>
        <begin position="3"/>
        <end position="129"/>
    </location>
</feature>
<dbReference type="Proteomes" id="UP001548189">
    <property type="component" value="Unassembled WGS sequence"/>
</dbReference>
<dbReference type="Gene3D" id="3.40.50.2300">
    <property type="match status" value="1"/>
</dbReference>
<dbReference type="InterPro" id="IPR011006">
    <property type="entry name" value="CheY-like_superfamily"/>
</dbReference>
<name>A0ABV2C084_9GAMM</name>
<dbReference type="EMBL" id="JBEVCJ010000038">
    <property type="protein sequence ID" value="MET1257182.1"/>
    <property type="molecule type" value="Genomic_DNA"/>
</dbReference>